<dbReference type="InterPro" id="IPR002219">
    <property type="entry name" value="PKC_DAG/PE"/>
</dbReference>
<keyword evidence="11" id="KW-0472">Membrane</keyword>
<gene>
    <name evidence="13" type="ORF">TCNE_LOCUS5770</name>
</gene>
<keyword evidence="10" id="KW-0862">Zinc</keyword>
<dbReference type="CDD" id="cd20796">
    <property type="entry name" value="C1_PKD_rpt2"/>
    <property type="match status" value="1"/>
</dbReference>
<evidence type="ECO:0000256" key="3">
    <source>
        <dbReference type="ARBA" id="ARBA00022443"/>
    </source>
</evidence>
<dbReference type="FunFam" id="3.30.60.20:FF:000022">
    <property type="entry name" value="SH3 and cysteine-rich domain-containing protein 3 isoform 2"/>
    <property type="match status" value="1"/>
</dbReference>
<evidence type="ECO:0000256" key="4">
    <source>
        <dbReference type="ARBA" id="ARBA00022475"/>
    </source>
</evidence>
<dbReference type="GO" id="GO:0035556">
    <property type="term" value="P:intracellular signal transduction"/>
    <property type="evidence" value="ECO:0007669"/>
    <property type="project" value="TreeGrafter"/>
</dbReference>
<keyword evidence="6" id="KW-0597">Phosphoprotein</keyword>
<evidence type="ECO:0000256" key="8">
    <source>
        <dbReference type="ARBA" id="ARBA00022737"/>
    </source>
</evidence>
<dbReference type="EMBL" id="UYWY01019390">
    <property type="protein sequence ID" value="VDM37001.1"/>
    <property type="molecule type" value="Genomic_DNA"/>
</dbReference>
<dbReference type="PROSITE" id="PS00479">
    <property type="entry name" value="ZF_DAG_PE_1"/>
    <property type="match status" value="1"/>
</dbReference>
<protein>
    <submittedName>
        <fullName evidence="15">Protein kinase C</fullName>
    </submittedName>
</protein>
<dbReference type="GO" id="GO:0005829">
    <property type="term" value="C:cytosol"/>
    <property type="evidence" value="ECO:0007669"/>
    <property type="project" value="TreeGrafter"/>
</dbReference>
<evidence type="ECO:0000259" key="12">
    <source>
        <dbReference type="PROSITE" id="PS50081"/>
    </source>
</evidence>
<evidence type="ECO:0000256" key="10">
    <source>
        <dbReference type="ARBA" id="ARBA00022833"/>
    </source>
</evidence>
<keyword evidence="14" id="KW-1185">Reference proteome</keyword>
<dbReference type="PRINTS" id="PR00008">
    <property type="entry name" value="DAGPEDOMAIN"/>
</dbReference>
<dbReference type="Gene3D" id="3.30.60.20">
    <property type="match status" value="1"/>
</dbReference>
<dbReference type="Proteomes" id="UP000050794">
    <property type="component" value="Unassembled WGS sequence"/>
</dbReference>
<dbReference type="WBParaSite" id="TCNE_0000577001-mRNA-1">
    <property type="protein sequence ID" value="TCNE_0000577001-mRNA-1"/>
    <property type="gene ID" value="TCNE_0000577001"/>
</dbReference>
<keyword evidence="9" id="KW-0863">Zinc-finger</keyword>
<evidence type="ECO:0000256" key="6">
    <source>
        <dbReference type="ARBA" id="ARBA00022553"/>
    </source>
</evidence>
<evidence type="ECO:0000313" key="14">
    <source>
        <dbReference type="Proteomes" id="UP000050794"/>
    </source>
</evidence>
<dbReference type="PANTHER" id="PTHR22968:SF24">
    <property type="entry name" value="SERINE_THREONINE-PROTEIN KINASE"/>
    <property type="match status" value="1"/>
</dbReference>
<evidence type="ECO:0000256" key="9">
    <source>
        <dbReference type="ARBA" id="ARBA00022771"/>
    </source>
</evidence>
<evidence type="ECO:0000256" key="11">
    <source>
        <dbReference type="ARBA" id="ARBA00023136"/>
    </source>
</evidence>
<comment type="subcellular location">
    <subcellularLocation>
        <location evidence="1">Cell membrane</location>
        <location evidence="1">Sarcolemma</location>
        <topology evidence="1">Peripheral membrane protein</topology>
        <orientation evidence="1">Cytoplasmic side</orientation>
    </subcellularLocation>
    <subcellularLocation>
        <location evidence="2">Cytoplasm</location>
    </subcellularLocation>
</comment>
<organism evidence="14 15">
    <name type="scientific">Toxocara canis</name>
    <name type="common">Canine roundworm</name>
    <dbReference type="NCBI Taxonomy" id="6265"/>
    <lineage>
        <taxon>Eukaryota</taxon>
        <taxon>Metazoa</taxon>
        <taxon>Ecdysozoa</taxon>
        <taxon>Nematoda</taxon>
        <taxon>Chromadorea</taxon>
        <taxon>Rhabditida</taxon>
        <taxon>Spirurina</taxon>
        <taxon>Ascaridomorpha</taxon>
        <taxon>Ascaridoidea</taxon>
        <taxon>Toxocaridae</taxon>
        <taxon>Toxocara</taxon>
    </lineage>
</organism>
<keyword evidence="3" id="KW-0728">SH3 domain</keyword>
<evidence type="ECO:0000256" key="7">
    <source>
        <dbReference type="ARBA" id="ARBA00022723"/>
    </source>
</evidence>
<dbReference type="InterPro" id="IPR046349">
    <property type="entry name" value="C1-like_sf"/>
</dbReference>
<evidence type="ECO:0000256" key="5">
    <source>
        <dbReference type="ARBA" id="ARBA00022490"/>
    </source>
</evidence>
<accession>A0A183UBA0</accession>
<dbReference type="SMART" id="SM00109">
    <property type="entry name" value="C1"/>
    <property type="match status" value="1"/>
</dbReference>
<name>A0A183UBA0_TOXCA</name>
<reference evidence="15" key="1">
    <citation type="submission" date="2016-06" db="UniProtKB">
        <authorList>
            <consortium name="WormBaseParasite"/>
        </authorList>
    </citation>
    <scope>IDENTIFICATION</scope>
</reference>
<dbReference type="InterPro" id="IPR011993">
    <property type="entry name" value="PH-like_dom_sf"/>
</dbReference>
<dbReference type="InterPro" id="IPR020454">
    <property type="entry name" value="DAG/PE-bd"/>
</dbReference>
<evidence type="ECO:0000313" key="13">
    <source>
        <dbReference type="EMBL" id="VDM37001.1"/>
    </source>
</evidence>
<evidence type="ECO:0000313" key="15">
    <source>
        <dbReference type="WBParaSite" id="TCNE_0000577001-mRNA-1"/>
    </source>
</evidence>
<proteinExistence type="predicted"/>
<dbReference type="SUPFAM" id="SSF50729">
    <property type="entry name" value="PH domain-like"/>
    <property type="match status" value="1"/>
</dbReference>
<dbReference type="SUPFAM" id="SSF57889">
    <property type="entry name" value="Cysteine-rich domain"/>
    <property type="match status" value="1"/>
</dbReference>
<dbReference type="Pfam" id="PF00130">
    <property type="entry name" value="C1_1"/>
    <property type="match status" value="1"/>
</dbReference>
<dbReference type="GO" id="GO:0004697">
    <property type="term" value="F:diacylglycerol-dependent serine/threonine kinase activity"/>
    <property type="evidence" value="ECO:0007669"/>
    <property type="project" value="UniProtKB-EC"/>
</dbReference>
<dbReference type="AlphaFoldDB" id="A0A183UBA0"/>
<sequence>MLFVDVARGIVEAHIPPTELYLQMPRKDRSCSWSGRPLWMEVAEATRVKVPHTFQVHSYKRPTVCQICKRLLKGLIRQGMQCRDCKYNCHKKCAEQVAKDCPGSTTIPQSFLLGAGDDKRNFGGSMESLRMSSVPYDTENEDADVSDAEGSIDDSRIRMAAHKKTQATPSAPLQTTESEVDFNRQDGMSEGDSFSESQRTWATRDLWRERSIFLTFTEGFKQQPIHEDGRLVSSAIFIINSAEECQLMCMHTALENAKDSTASLGVEGSSKSELVNIPLMRIVMSKKQTKHHNGKVLKEGWVVHYTNQHSMRKKHYWRLDTKSIMMYQDEVSTRYYKNICNKLSAVVSSINATNPSDLISVVRSSTLDGPRTTIDVMDNNHTELLLLDQDLIEAIDRL</sequence>
<evidence type="ECO:0000256" key="2">
    <source>
        <dbReference type="ARBA" id="ARBA00004496"/>
    </source>
</evidence>
<keyword evidence="5" id="KW-0963">Cytoplasm</keyword>
<dbReference type="PANTHER" id="PTHR22968">
    <property type="entry name" value="PROTEIN KINASE C, MU"/>
    <property type="match status" value="1"/>
</dbReference>
<keyword evidence="8" id="KW-0677">Repeat</keyword>
<keyword evidence="4" id="KW-1003">Cell membrane</keyword>
<dbReference type="GO" id="GO:0007200">
    <property type="term" value="P:phospholipase C-activating G protein-coupled receptor signaling pathway"/>
    <property type="evidence" value="ECO:0007669"/>
    <property type="project" value="TreeGrafter"/>
</dbReference>
<evidence type="ECO:0000256" key="1">
    <source>
        <dbReference type="ARBA" id="ARBA00004278"/>
    </source>
</evidence>
<dbReference type="GO" id="GO:0008270">
    <property type="term" value="F:zinc ion binding"/>
    <property type="evidence" value="ECO:0007669"/>
    <property type="project" value="UniProtKB-KW"/>
</dbReference>
<dbReference type="PROSITE" id="PS50081">
    <property type="entry name" value="ZF_DAG_PE_2"/>
    <property type="match status" value="1"/>
</dbReference>
<reference evidence="13 14" key="2">
    <citation type="submission" date="2018-11" db="EMBL/GenBank/DDBJ databases">
        <authorList>
            <consortium name="Pathogen Informatics"/>
        </authorList>
    </citation>
    <scope>NUCLEOTIDE SEQUENCE [LARGE SCALE GENOMIC DNA]</scope>
</reference>
<keyword evidence="7" id="KW-0479">Metal-binding</keyword>
<dbReference type="Gene3D" id="2.30.29.30">
    <property type="entry name" value="Pleckstrin-homology domain (PH domain)/Phosphotyrosine-binding domain (PTB)"/>
    <property type="match status" value="1"/>
</dbReference>
<feature type="domain" description="Phorbol-ester/DAG-type" evidence="12">
    <location>
        <begin position="51"/>
        <end position="101"/>
    </location>
</feature>
<dbReference type="GO" id="GO:0042383">
    <property type="term" value="C:sarcolemma"/>
    <property type="evidence" value="ECO:0007669"/>
    <property type="project" value="UniProtKB-SubCell"/>
</dbReference>